<feature type="transmembrane region" description="Helical" evidence="1">
    <location>
        <begin position="142"/>
        <end position="159"/>
    </location>
</feature>
<organism evidence="2 3">
    <name type="scientific">Desulforapulum autotrophicum (strain ATCC 43914 / DSM 3382 / VKM B-1955 / HRM2)</name>
    <name type="common">Desulfobacterium autotrophicum</name>
    <dbReference type="NCBI Taxonomy" id="177437"/>
    <lineage>
        <taxon>Bacteria</taxon>
        <taxon>Pseudomonadati</taxon>
        <taxon>Thermodesulfobacteriota</taxon>
        <taxon>Desulfobacteria</taxon>
        <taxon>Desulfobacterales</taxon>
        <taxon>Desulfobacteraceae</taxon>
        <taxon>Desulforapulum</taxon>
    </lineage>
</organism>
<dbReference type="KEGG" id="dat:HRM2_39240"/>
<evidence type="ECO:0000313" key="2">
    <source>
        <dbReference type="EMBL" id="ACN16982.1"/>
    </source>
</evidence>
<dbReference type="AlphaFoldDB" id="C0QBI0"/>
<keyword evidence="1" id="KW-0472">Membrane</keyword>
<sequence>MEKCVTKQFDNITQKMREAQIQLLYRQTWTGLIGVLIVTLTSCVAFWHVVPQWKLSLWAGISVLVTLIRGYIIFAFQQRAPLIFDINRWATLHVLGVLVSGLMWAIPPVFLWPTDSVYQLVWPVVILPLSAAAVATYYTWTLSYTSFVFLTVLPLSLRFFYEGGVLMNILGLLSLFFIAVLLRAGSVMHTASVCASEIGIRNEILNNDLNKGIVAREQLNEQLHLEIAERILSEKKLGKQNQELLRLNGELTSTTSNLELANRKLEDAIADINQLSGMLPICSFCKNIRNDQGYYEQIEEYIHKHSGVDFSHTICPSCIKKYYPEEYEDE</sequence>
<feature type="transmembrane region" description="Helical" evidence="1">
    <location>
        <begin position="165"/>
        <end position="182"/>
    </location>
</feature>
<keyword evidence="1" id="KW-1133">Transmembrane helix</keyword>
<dbReference type="HOGENOM" id="CLU_841252_0_0_7"/>
<feature type="transmembrane region" description="Helical" evidence="1">
    <location>
        <begin position="89"/>
        <end position="111"/>
    </location>
</feature>
<reference evidence="2 3" key="1">
    <citation type="journal article" date="2009" name="Environ. Microbiol.">
        <title>Genome sequence of Desulfobacterium autotrophicum HRM2, a marine sulfate reducer oxidizing organic carbon completely to carbon dioxide.</title>
        <authorList>
            <person name="Strittmatter A.W."/>
            <person name="Liesegang H."/>
            <person name="Rabus R."/>
            <person name="Decker I."/>
            <person name="Amann J."/>
            <person name="Andres S."/>
            <person name="Henne A."/>
            <person name="Fricke W.F."/>
            <person name="Martinez-Arias R."/>
            <person name="Bartels D."/>
            <person name="Goesmann A."/>
            <person name="Krause L."/>
            <person name="Puehler A."/>
            <person name="Klenk H.P."/>
            <person name="Richter M."/>
            <person name="Schuler M."/>
            <person name="Gloeckner F.O."/>
            <person name="Meyerdierks A."/>
            <person name="Gottschalk G."/>
            <person name="Amann R."/>
        </authorList>
    </citation>
    <scope>NUCLEOTIDE SEQUENCE [LARGE SCALE GENOMIC DNA]</scope>
    <source>
        <strain evidence="3">ATCC 43914 / DSM 3382 / HRM2</strain>
    </source>
</reference>
<feature type="transmembrane region" description="Helical" evidence="1">
    <location>
        <begin position="55"/>
        <end position="77"/>
    </location>
</feature>
<dbReference type="eggNOG" id="COG4191">
    <property type="taxonomic scope" value="Bacteria"/>
</dbReference>
<keyword evidence="3" id="KW-1185">Reference proteome</keyword>
<protein>
    <submittedName>
        <fullName evidence="2">Uncharacterized protein</fullName>
    </submittedName>
</protein>
<dbReference type="Proteomes" id="UP000000442">
    <property type="component" value="Chromosome"/>
</dbReference>
<accession>C0QBI0</accession>
<dbReference type="EMBL" id="CP001087">
    <property type="protein sequence ID" value="ACN16982.1"/>
    <property type="molecule type" value="Genomic_DNA"/>
</dbReference>
<proteinExistence type="predicted"/>
<gene>
    <name evidence="2" type="ordered locus">HRM2_39240</name>
</gene>
<evidence type="ECO:0000313" key="3">
    <source>
        <dbReference type="Proteomes" id="UP000000442"/>
    </source>
</evidence>
<dbReference type="STRING" id="177437.HRM2_39240"/>
<evidence type="ECO:0000256" key="1">
    <source>
        <dbReference type="SAM" id="Phobius"/>
    </source>
</evidence>
<keyword evidence="1" id="KW-0812">Transmembrane</keyword>
<feature type="transmembrane region" description="Helical" evidence="1">
    <location>
        <begin position="29"/>
        <end position="49"/>
    </location>
</feature>
<name>C0QBI0_DESAH</name>